<feature type="compositionally biased region" description="Low complexity" evidence="1">
    <location>
        <begin position="27"/>
        <end position="39"/>
    </location>
</feature>
<keyword evidence="2" id="KW-1133">Transmembrane helix</keyword>
<keyword evidence="2" id="KW-0812">Transmembrane</keyword>
<keyword evidence="4" id="KW-1185">Reference proteome</keyword>
<reference evidence="3" key="1">
    <citation type="submission" date="2019-09" db="EMBL/GenBank/DDBJ databases">
        <title>Bird 10,000 Genomes (B10K) Project - Family phase.</title>
        <authorList>
            <person name="Zhang G."/>
        </authorList>
    </citation>
    <scope>NUCLEOTIDE SEQUENCE</scope>
    <source>
        <strain evidence="3">B10K-DU-025-06</strain>
        <tissue evidence="3">Mixed tissue sample</tissue>
    </source>
</reference>
<accession>A0A851YFL1</accession>
<feature type="region of interest" description="Disordered" evidence="1">
    <location>
        <begin position="1"/>
        <end position="69"/>
    </location>
</feature>
<gene>
    <name evidence="3" type="primary">Slc12a7_1</name>
    <name evidence="3" type="ORF">EOLROS_R15060</name>
</gene>
<name>A0A851YFL1_EOLRO</name>
<evidence type="ECO:0000256" key="2">
    <source>
        <dbReference type="SAM" id="Phobius"/>
    </source>
</evidence>
<feature type="non-terminal residue" evidence="3">
    <location>
        <position position="160"/>
    </location>
</feature>
<feature type="non-terminal residue" evidence="3">
    <location>
        <position position="1"/>
    </location>
</feature>
<dbReference type="EMBL" id="WBNI01006651">
    <property type="protein sequence ID" value="NXD74519.1"/>
    <property type="molecule type" value="Genomic_DNA"/>
</dbReference>
<feature type="compositionally biased region" description="Low complexity" evidence="1">
    <location>
        <begin position="52"/>
        <end position="69"/>
    </location>
</feature>
<dbReference type="Proteomes" id="UP000637704">
    <property type="component" value="Unassembled WGS sequence"/>
</dbReference>
<organism evidence="3 4">
    <name type="scientific">Eolophus roseicapilla</name>
    <name type="common">Galah cockatoo</name>
    <name type="synonym">Cacatua roseicapilla</name>
    <dbReference type="NCBI Taxonomy" id="176039"/>
    <lineage>
        <taxon>Eukaryota</taxon>
        <taxon>Metazoa</taxon>
        <taxon>Chordata</taxon>
        <taxon>Craniata</taxon>
        <taxon>Vertebrata</taxon>
        <taxon>Euteleostomi</taxon>
        <taxon>Archelosauria</taxon>
        <taxon>Archosauria</taxon>
        <taxon>Dinosauria</taxon>
        <taxon>Saurischia</taxon>
        <taxon>Theropoda</taxon>
        <taxon>Coelurosauria</taxon>
        <taxon>Aves</taxon>
        <taxon>Neognathae</taxon>
        <taxon>Neoaves</taxon>
        <taxon>Telluraves</taxon>
        <taxon>Australaves</taxon>
        <taxon>Psittaciformes</taxon>
        <taxon>Cacatuidae</taxon>
        <taxon>Eolophus</taxon>
    </lineage>
</organism>
<keyword evidence="2" id="KW-0472">Membrane</keyword>
<protein>
    <submittedName>
        <fullName evidence="3">S12A7 protein</fullName>
    </submittedName>
</protein>
<proteinExistence type="predicted"/>
<dbReference type="AlphaFoldDB" id="A0A851YFL1"/>
<feature type="compositionally biased region" description="Pro residues" evidence="1">
    <location>
        <begin position="40"/>
        <end position="50"/>
    </location>
</feature>
<evidence type="ECO:0000313" key="3">
    <source>
        <dbReference type="EMBL" id="NXD74519.1"/>
    </source>
</evidence>
<evidence type="ECO:0000313" key="4">
    <source>
        <dbReference type="Proteomes" id="UP000637704"/>
    </source>
</evidence>
<feature type="transmembrane region" description="Helical" evidence="2">
    <location>
        <begin position="113"/>
        <end position="133"/>
    </location>
</feature>
<evidence type="ECO:0000256" key="1">
    <source>
        <dbReference type="SAM" id="MobiDB-lite"/>
    </source>
</evidence>
<feature type="transmembrane region" description="Helical" evidence="2">
    <location>
        <begin position="139"/>
        <end position="159"/>
    </location>
</feature>
<comment type="caution">
    <text evidence="3">The sequence shown here is derived from an EMBL/GenBank/DDBJ whole genome shotgun (WGS) entry which is preliminary data.</text>
</comment>
<sequence length="160" mass="16357">AAMSGAGPRRGGGADPSESSPEPPSPSSSRPPLSDSSPSPSEPTTPPPAGHAPSRQRGGASSRRAPSEAGLACDRHLALFEEELATRPRVPAMLRRIAQYSALSPDSDTPRRVLGTLLGVAVPALQTLLGLVLVLRLPWVVGTGGVLQACTIGLLLSTCV</sequence>